<reference evidence="2 3" key="1">
    <citation type="submission" date="2022-05" db="EMBL/GenBank/DDBJ databases">
        <authorList>
            <consortium name="Genoscope - CEA"/>
            <person name="William W."/>
        </authorList>
    </citation>
    <scope>NUCLEOTIDE SEQUENCE [LARGE SCALE GENOMIC DNA]</scope>
</reference>
<feature type="chain" id="PRO_5046805243" evidence="1">
    <location>
        <begin position="26"/>
        <end position="222"/>
    </location>
</feature>
<keyword evidence="1" id="KW-0732">Signal</keyword>
<protein>
    <submittedName>
        <fullName evidence="2">Uncharacterized protein</fullName>
    </submittedName>
</protein>
<gene>
    <name evidence="2" type="ORF">PEVE_00042536</name>
</gene>
<name>A0ABN8LMD4_9CNID</name>
<feature type="signal peptide" evidence="1">
    <location>
        <begin position="1"/>
        <end position="25"/>
    </location>
</feature>
<accession>A0ABN8LMD4</accession>
<evidence type="ECO:0000313" key="2">
    <source>
        <dbReference type="EMBL" id="CAH3018344.1"/>
    </source>
</evidence>
<comment type="caution">
    <text evidence="2">The sequence shown here is derived from an EMBL/GenBank/DDBJ whole genome shotgun (WGS) entry which is preliminary data.</text>
</comment>
<organism evidence="2 3">
    <name type="scientific">Porites evermanni</name>
    <dbReference type="NCBI Taxonomy" id="104178"/>
    <lineage>
        <taxon>Eukaryota</taxon>
        <taxon>Metazoa</taxon>
        <taxon>Cnidaria</taxon>
        <taxon>Anthozoa</taxon>
        <taxon>Hexacorallia</taxon>
        <taxon>Scleractinia</taxon>
        <taxon>Fungiina</taxon>
        <taxon>Poritidae</taxon>
        <taxon>Porites</taxon>
    </lineage>
</organism>
<dbReference type="Proteomes" id="UP001159427">
    <property type="component" value="Unassembled WGS sequence"/>
</dbReference>
<keyword evidence="3" id="KW-1185">Reference proteome</keyword>
<evidence type="ECO:0000256" key="1">
    <source>
        <dbReference type="SAM" id="SignalP"/>
    </source>
</evidence>
<dbReference type="EMBL" id="CALNXI010000084">
    <property type="protein sequence ID" value="CAH3018344.1"/>
    <property type="molecule type" value="Genomic_DNA"/>
</dbReference>
<proteinExistence type="predicted"/>
<evidence type="ECO:0000313" key="3">
    <source>
        <dbReference type="Proteomes" id="UP001159427"/>
    </source>
</evidence>
<sequence>MAVAVRTISVPFLFLVWLWTLITEGNQFAVDCSFGNAEDLTSNLTMSATFKGRLAASKYLSHSCVVKTDGASQQKRFLRVKAKLVNNESNGFLHASVYGTDEPHVLGNLDVWKSDGTPNLGFKVQVESSVERIMLNDPVKFDLGPQESNKVFQFIPEGDISDMQLDVTVNSESDDVPAYLKVSRDCEDVNENVDVVDYKGESIRLSFAKKDGLLCRKFPFHH</sequence>